<evidence type="ECO:0008006" key="3">
    <source>
        <dbReference type="Google" id="ProtNLM"/>
    </source>
</evidence>
<dbReference type="PROSITE" id="PS51318">
    <property type="entry name" value="TAT"/>
    <property type="match status" value="1"/>
</dbReference>
<dbReference type="InterPro" id="IPR013320">
    <property type="entry name" value="ConA-like_dom_sf"/>
</dbReference>
<evidence type="ECO:0000313" key="2">
    <source>
        <dbReference type="Proteomes" id="UP001268542"/>
    </source>
</evidence>
<organism evidence="1 2">
    <name type="scientific">Nocardioides imazamoxiresistens</name>
    <dbReference type="NCBI Taxonomy" id="3231893"/>
    <lineage>
        <taxon>Bacteria</taxon>
        <taxon>Bacillati</taxon>
        <taxon>Actinomycetota</taxon>
        <taxon>Actinomycetes</taxon>
        <taxon>Propionibacteriales</taxon>
        <taxon>Nocardioidaceae</taxon>
        <taxon>Nocardioides</taxon>
    </lineage>
</organism>
<dbReference type="Proteomes" id="UP001268542">
    <property type="component" value="Unassembled WGS sequence"/>
</dbReference>
<proteinExistence type="predicted"/>
<gene>
    <name evidence="1" type="ORF">RDV89_03170</name>
</gene>
<accession>A0ABU3PS85</accession>
<name>A0ABU3PS85_9ACTN</name>
<evidence type="ECO:0000313" key="1">
    <source>
        <dbReference type="EMBL" id="MDT9592049.1"/>
    </source>
</evidence>
<dbReference type="SUPFAM" id="SSF49899">
    <property type="entry name" value="Concanavalin A-like lectins/glucanases"/>
    <property type="match status" value="1"/>
</dbReference>
<sequence>MSDVSTSTTPGTTPGTTLRASRRAALLAPAALAAGAVGAAPLLGAAPAAARPRGTAGRGRTALVVPRAEARDWDPVAPEKWSFTGREVVLVERGEAPAGPRRPFEYAVVTRGPELASFHLTAQVRIDEPVSRNDRDVVLLWNVTSPTRFHYVHLSQDNAIYPHNGIFRVDDADRVRIDDQWDGAVGAPPAIDDTDWHRVHLSVDVRSGRIAVGLDGARRPLMTATDRTFTGGRIGFGSFDNHGRVRGLVALGTVAR</sequence>
<dbReference type="InterPro" id="IPR006311">
    <property type="entry name" value="TAT_signal"/>
</dbReference>
<comment type="caution">
    <text evidence="1">The sequence shown here is derived from an EMBL/GenBank/DDBJ whole genome shotgun (WGS) entry which is preliminary data.</text>
</comment>
<dbReference type="RefSeq" id="WP_315731226.1">
    <property type="nucleotide sequence ID" value="NZ_JAVYII010000001.1"/>
</dbReference>
<reference evidence="1 2" key="1">
    <citation type="submission" date="2023-08" db="EMBL/GenBank/DDBJ databases">
        <title>Nocardioides seae sp. nov., a bacterium isolated from a soil.</title>
        <authorList>
            <person name="Wang X."/>
        </authorList>
    </citation>
    <scope>NUCLEOTIDE SEQUENCE [LARGE SCALE GENOMIC DNA]</scope>
    <source>
        <strain evidence="1 2">YZH12</strain>
    </source>
</reference>
<protein>
    <recommendedName>
        <fullName evidence="3">LamG domain-containing protein</fullName>
    </recommendedName>
</protein>
<keyword evidence="2" id="KW-1185">Reference proteome</keyword>
<dbReference type="Gene3D" id="2.60.120.560">
    <property type="entry name" value="Exo-inulinase, domain 1"/>
    <property type="match status" value="1"/>
</dbReference>
<dbReference type="EMBL" id="JAVYII010000001">
    <property type="protein sequence ID" value="MDT9592049.1"/>
    <property type="molecule type" value="Genomic_DNA"/>
</dbReference>